<organism evidence="7 8">
    <name type="scientific">Halobium salinum</name>
    <dbReference type="NCBI Taxonomy" id="1364940"/>
    <lineage>
        <taxon>Archaea</taxon>
        <taxon>Methanobacteriati</taxon>
        <taxon>Methanobacteriota</taxon>
        <taxon>Stenosarchaea group</taxon>
        <taxon>Halobacteria</taxon>
        <taxon>Halobacteriales</taxon>
        <taxon>Haloferacaceae</taxon>
        <taxon>Halobium</taxon>
    </lineage>
</organism>
<dbReference type="GO" id="GO:0046872">
    <property type="term" value="F:metal ion binding"/>
    <property type="evidence" value="ECO:0007669"/>
    <property type="project" value="UniProtKB-KW"/>
</dbReference>
<sequence length="729" mass="77565">MTGDDRSSAGATTGRRGFLKATAALGAGVAGLGSTGTAAAETRDSYTVLHGTEHETTVHYYDSGVEGPTTMVVGGVHGDERAGYRAADEIAKWEVEAGELVVLPRANVAAIADGARPWGDDDLNRQFPPNGADCRSELAHTVWKVVRHHDPDWLFDLHSSRGIYGSGDGGVGQAMFPTWTDPSRSTGENVVRDLNDHFDLSGDMRYRMGNTLDADEPMLVHRVAGVLDRPAFICETTEKADTVEEQVDWHLYSVEHAMRQYGQPRRNESDWSVGSGSDGSGSGSGATTTHGMAVVGTGNETEYAFTVSGGITPGDNVESDTGVENGRAHGSVEWRSDSFEYTGDMETFTVLSGDTNVDIWIDGSKYAASDFPDESSGSGGEESGMAVVGTGDETEYAFTVSGGIVPGDNVESDTEVENGRAHGFVEWRSDSFRFTGEMETFTVLGGDETVDIWIEGSKYAASDFPDESSGSSASATPLHASTVTVDHTWDRYGLDADLSDPVVVADAVSYDSGHPCHARLDDVGGSGFDCRVEEWDYLNGWHPAEAVGSVALDAGSHDIGGLHAAAGRLSVTDGWGWVGLDGFSTAPVVLTTVQTENDGQPVVARTRGPWDNGFDVRLQEEEGLGGHGEETVGYLAVEPGTGSVDGRAVEAGTARANHEWTRVDFETDFADPVFVGGVQSYHSDDPCALRYRNLTGSSVEVLVEEEQSDNSETWHATEDVGYLVVEGGN</sequence>
<keyword evidence="2" id="KW-0479">Metal-binding</keyword>
<dbReference type="GO" id="GO:0016787">
    <property type="term" value="F:hydrolase activity"/>
    <property type="evidence" value="ECO:0007669"/>
    <property type="project" value="UniProtKB-KW"/>
</dbReference>
<dbReference type="Pfam" id="PF24827">
    <property type="entry name" value="AstE_AspA_cat"/>
    <property type="match status" value="1"/>
</dbReference>
<protein>
    <submittedName>
        <fullName evidence="7">Succinylglutamate desuccinylase/aspartoacylase family protein</fullName>
    </submittedName>
</protein>
<evidence type="ECO:0000313" key="7">
    <source>
        <dbReference type="EMBL" id="MFC4357786.1"/>
    </source>
</evidence>
<dbReference type="SUPFAM" id="SSF53187">
    <property type="entry name" value="Zn-dependent exopeptidases"/>
    <property type="match status" value="1"/>
</dbReference>
<evidence type="ECO:0000259" key="6">
    <source>
        <dbReference type="Pfam" id="PF24827"/>
    </source>
</evidence>
<reference evidence="7 8" key="1">
    <citation type="journal article" date="2019" name="Int. J. Syst. Evol. Microbiol.">
        <title>The Global Catalogue of Microorganisms (GCM) 10K type strain sequencing project: providing services to taxonomists for standard genome sequencing and annotation.</title>
        <authorList>
            <consortium name="The Broad Institute Genomics Platform"/>
            <consortium name="The Broad Institute Genome Sequencing Center for Infectious Disease"/>
            <person name="Wu L."/>
            <person name="Ma J."/>
        </authorList>
    </citation>
    <scope>NUCLEOTIDE SEQUENCE [LARGE SCALE GENOMIC DNA]</scope>
    <source>
        <strain evidence="7 8">CGMCC 1.12553</strain>
    </source>
</reference>
<dbReference type="InterPro" id="IPR006311">
    <property type="entry name" value="TAT_signal"/>
</dbReference>
<feature type="domain" description="Succinylglutamate desuccinylase/Aspartoacylase catalytic" evidence="6">
    <location>
        <begin position="67"/>
        <end position="160"/>
    </location>
</feature>
<comment type="caution">
    <text evidence="7">The sequence shown here is derived from an EMBL/GenBank/DDBJ whole genome shotgun (WGS) entry which is preliminary data.</text>
</comment>
<keyword evidence="4" id="KW-0862">Zinc</keyword>
<evidence type="ECO:0000313" key="8">
    <source>
        <dbReference type="Proteomes" id="UP001595921"/>
    </source>
</evidence>
<dbReference type="Gene3D" id="3.40.630.10">
    <property type="entry name" value="Zn peptidases"/>
    <property type="match status" value="1"/>
</dbReference>
<proteinExistence type="predicted"/>
<comment type="cofactor">
    <cofactor evidence="1">
        <name>Zn(2+)</name>
        <dbReference type="ChEBI" id="CHEBI:29105"/>
    </cofactor>
</comment>
<dbReference type="AlphaFoldDB" id="A0ABD5PBF5"/>
<feature type="region of interest" description="Disordered" evidence="5">
    <location>
        <begin position="261"/>
        <end position="292"/>
    </location>
</feature>
<dbReference type="Proteomes" id="UP001595921">
    <property type="component" value="Unassembled WGS sequence"/>
</dbReference>
<accession>A0ABD5PBF5</accession>
<dbReference type="RefSeq" id="WP_267624519.1">
    <property type="nucleotide sequence ID" value="NZ_JAODIW010000009.1"/>
</dbReference>
<dbReference type="InterPro" id="IPR055438">
    <property type="entry name" value="AstE_AspA_cat"/>
</dbReference>
<keyword evidence="3" id="KW-0378">Hydrolase</keyword>
<gene>
    <name evidence="7" type="ORF">ACFO0N_07475</name>
</gene>
<evidence type="ECO:0000256" key="4">
    <source>
        <dbReference type="ARBA" id="ARBA00022833"/>
    </source>
</evidence>
<keyword evidence="8" id="KW-1185">Reference proteome</keyword>
<evidence type="ECO:0000256" key="5">
    <source>
        <dbReference type="SAM" id="MobiDB-lite"/>
    </source>
</evidence>
<dbReference type="EMBL" id="JBHSDS010000005">
    <property type="protein sequence ID" value="MFC4357786.1"/>
    <property type="molecule type" value="Genomic_DNA"/>
</dbReference>
<name>A0ABD5PBF5_9EURY</name>
<dbReference type="PROSITE" id="PS51318">
    <property type="entry name" value="TAT"/>
    <property type="match status" value="1"/>
</dbReference>
<evidence type="ECO:0000256" key="1">
    <source>
        <dbReference type="ARBA" id="ARBA00001947"/>
    </source>
</evidence>
<evidence type="ECO:0000256" key="2">
    <source>
        <dbReference type="ARBA" id="ARBA00022723"/>
    </source>
</evidence>
<evidence type="ECO:0000256" key="3">
    <source>
        <dbReference type="ARBA" id="ARBA00022801"/>
    </source>
</evidence>